<keyword evidence="2" id="KW-1185">Reference proteome</keyword>
<proteinExistence type="predicted"/>
<sequence length="200" mass="22390">MSEVVAVCGCETLNELCLSCRRRLSWRLVDLEFRYQTLVAARVPSSNHGEVGGSRLVSGGCPPVSVVLLDALKSVEELILGWGVWIRNKLRLPQNPGLTVPAVFDLLHDRFDTLTGVFETHQLLRDFEQTCVELERLFPVDAAKSYQLRHCPLCARDEVVCRWPAGHAPEVSCTGCGWFFEVDWSLFYAPDRAAHCGDTV</sequence>
<dbReference type="EMBL" id="JACIFD010000014">
    <property type="protein sequence ID" value="MBB4072061.1"/>
    <property type="molecule type" value="Genomic_DNA"/>
</dbReference>
<organism evidence="1 2">
    <name type="scientific">Canibacter oris</name>
    <dbReference type="NCBI Taxonomy" id="1365628"/>
    <lineage>
        <taxon>Bacteria</taxon>
        <taxon>Bacillati</taxon>
        <taxon>Actinomycetota</taxon>
        <taxon>Actinomycetes</taxon>
        <taxon>Micrococcales</taxon>
        <taxon>Microbacteriaceae</taxon>
        <taxon>Canibacter</taxon>
    </lineage>
</organism>
<dbReference type="RefSeq" id="WP_183304981.1">
    <property type="nucleotide sequence ID" value="NZ_JACIFD010000014.1"/>
</dbReference>
<evidence type="ECO:0000313" key="2">
    <source>
        <dbReference type="Proteomes" id="UP000571183"/>
    </source>
</evidence>
<evidence type="ECO:0000313" key="1">
    <source>
        <dbReference type="EMBL" id="MBB4072061.1"/>
    </source>
</evidence>
<accession>A0A840DF71</accession>
<gene>
    <name evidence="1" type="ORF">F5897_001384</name>
</gene>
<name>A0A840DF71_9MICO</name>
<dbReference type="Proteomes" id="UP000571183">
    <property type="component" value="Unassembled WGS sequence"/>
</dbReference>
<reference evidence="1 2" key="1">
    <citation type="submission" date="2020-08" db="EMBL/GenBank/DDBJ databases">
        <title>Sequencing the genomes of 1000 actinobacteria strains.</title>
        <authorList>
            <person name="Klenk H.-P."/>
        </authorList>
    </citation>
    <scope>NUCLEOTIDE SEQUENCE [LARGE SCALE GENOMIC DNA]</scope>
    <source>
        <strain evidence="1 2">DSM 27064</strain>
    </source>
</reference>
<protein>
    <submittedName>
        <fullName evidence="1">Uncharacterized protein</fullName>
    </submittedName>
</protein>
<comment type="caution">
    <text evidence="1">The sequence shown here is derived from an EMBL/GenBank/DDBJ whole genome shotgun (WGS) entry which is preliminary data.</text>
</comment>
<dbReference type="AlphaFoldDB" id="A0A840DF71"/>